<dbReference type="PANTHER" id="PTHR30203">
    <property type="entry name" value="OUTER MEMBRANE CATION EFFLUX PROTEIN"/>
    <property type="match status" value="1"/>
</dbReference>
<dbReference type="EMBL" id="AVCJ01000001">
    <property type="protein sequence ID" value="KFL37863.1"/>
    <property type="molecule type" value="Genomic_DNA"/>
</dbReference>
<feature type="chain" id="PRO_5001826528" description="RND transporter" evidence="4">
    <location>
        <begin position="20"/>
        <end position="568"/>
    </location>
</feature>
<protein>
    <recommendedName>
        <fullName evidence="7">RND transporter</fullName>
    </recommendedName>
</protein>
<keyword evidence="4" id="KW-0732">Signal</keyword>
<sequence>MSTLPSRALMALVLMSALAGCASLSRQPRDADIAQLLSERGGPAVDWSAVAGTDEEAESLDRWLAQPMTLDAATRVAMLRSPRLREHYARLGLARAEVLEAVEIANPRLSFQRMSIDGGGHNRTTGLSMPLLDLLLLPAKARLAATDYDRARYDVAGAVLDTVADVEAAWYAYVTARQVAGMREAVSEAAAASAELAGRFHAAGNISALQLAQEQAAASQAYIEALQARADAGRHRLALHTLLGLRGEETNWEASESLPLPVPVEDDPEQLASLARDGNLGVLAARAEADVLADALGLTRTLRWFGGSEIGYEREREADGARLQGPEISLELPIFNQGQAKLARAEARLMEALARLQQAELAADNGVRMGAQAVAALREVVDIHRLALVPQRESIVARQQERQNFMLIGVFELIQAKVAEYDAYQAYLEAVRDYWLARVELARLVGRRLPSDADIEARTPSLEEILGPPEAPAMDHSAHAGMDHSMHEQDKPAETEEMDHSMHGGMDHSMHQAAPPAGPAQTDPTEHKGMDHSGHDMPASPEPTDAPEDAGDDTQADEHHHHHHGATP</sequence>
<evidence type="ECO:0000256" key="4">
    <source>
        <dbReference type="SAM" id="SignalP"/>
    </source>
</evidence>
<dbReference type="Gene3D" id="1.20.1600.10">
    <property type="entry name" value="Outer membrane efflux proteins (OEP)"/>
    <property type="match status" value="1"/>
</dbReference>
<evidence type="ECO:0000256" key="3">
    <source>
        <dbReference type="SAM" id="MobiDB-lite"/>
    </source>
</evidence>
<evidence type="ECO:0008006" key="7">
    <source>
        <dbReference type="Google" id="ProtNLM"/>
    </source>
</evidence>
<dbReference type="OrthoDB" id="237412at2"/>
<gene>
    <name evidence="5" type="ORF">N788_01460</name>
</gene>
<dbReference type="Proteomes" id="UP000029085">
    <property type="component" value="Unassembled WGS sequence"/>
</dbReference>
<organism evidence="5 6">
    <name type="scientific">Arenimonas donghaensis DSM 18148 = HO3-R19</name>
    <dbReference type="NCBI Taxonomy" id="1121014"/>
    <lineage>
        <taxon>Bacteria</taxon>
        <taxon>Pseudomonadati</taxon>
        <taxon>Pseudomonadota</taxon>
        <taxon>Gammaproteobacteria</taxon>
        <taxon>Lysobacterales</taxon>
        <taxon>Lysobacteraceae</taxon>
        <taxon>Arenimonas</taxon>
    </lineage>
</organism>
<dbReference type="InterPro" id="IPR010131">
    <property type="entry name" value="MdtP/NodT-like"/>
</dbReference>
<dbReference type="GO" id="GO:0015562">
    <property type="term" value="F:efflux transmembrane transporter activity"/>
    <property type="evidence" value="ECO:0007669"/>
    <property type="project" value="InterPro"/>
</dbReference>
<dbReference type="AlphaFoldDB" id="A0A087MLW0"/>
<dbReference type="STRING" id="1121014.N788_01460"/>
<dbReference type="Pfam" id="PF02321">
    <property type="entry name" value="OEP"/>
    <property type="match status" value="1"/>
</dbReference>
<feature type="region of interest" description="Disordered" evidence="3">
    <location>
        <begin position="464"/>
        <end position="568"/>
    </location>
</feature>
<keyword evidence="2" id="KW-0175">Coiled coil</keyword>
<evidence type="ECO:0000313" key="6">
    <source>
        <dbReference type="Proteomes" id="UP000029085"/>
    </source>
</evidence>
<name>A0A087MLW0_9GAMM</name>
<feature type="signal peptide" evidence="4">
    <location>
        <begin position="1"/>
        <end position="19"/>
    </location>
</feature>
<evidence type="ECO:0000256" key="1">
    <source>
        <dbReference type="ARBA" id="ARBA00007613"/>
    </source>
</evidence>
<feature type="compositionally biased region" description="Basic and acidic residues" evidence="3">
    <location>
        <begin position="524"/>
        <end position="535"/>
    </location>
</feature>
<dbReference type="SUPFAM" id="SSF56954">
    <property type="entry name" value="Outer membrane efflux proteins (OEP)"/>
    <property type="match status" value="1"/>
</dbReference>
<dbReference type="RefSeq" id="WP_034220228.1">
    <property type="nucleotide sequence ID" value="NZ_AVCJ01000001.1"/>
</dbReference>
<feature type="compositionally biased region" description="Basic and acidic residues" evidence="3">
    <location>
        <begin position="476"/>
        <end position="510"/>
    </location>
</feature>
<dbReference type="PANTHER" id="PTHR30203:SF24">
    <property type="entry name" value="BLR4935 PROTEIN"/>
    <property type="match status" value="1"/>
</dbReference>
<dbReference type="InterPro" id="IPR003423">
    <property type="entry name" value="OMP_efflux"/>
</dbReference>
<feature type="coiled-coil region" evidence="2">
    <location>
        <begin position="335"/>
        <end position="362"/>
    </location>
</feature>
<accession>A0A087MLW0</accession>
<keyword evidence="6" id="KW-1185">Reference proteome</keyword>
<reference evidence="5 6" key="2">
    <citation type="journal article" date="2015" name="Stand. Genomic Sci.">
        <title>High quality draft genomic sequence of Arenimonas donghaensis DSM 18148(T).</title>
        <authorList>
            <person name="Chen F."/>
            <person name="Wang H."/>
            <person name="Cao Y."/>
            <person name="Li X."/>
            <person name="Wang G."/>
        </authorList>
    </citation>
    <scope>NUCLEOTIDE SEQUENCE [LARGE SCALE GENOMIC DNA]</scope>
    <source>
        <strain evidence="5 6">HO3-R19</strain>
    </source>
</reference>
<comment type="similarity">
    <text evidence="1">Belongs to the outer membrane factor (OMF) (TC 1.B.17) family.</text>
</comment>
<comment type="caution">
    <text evidence="5">The sequence shown here is derived from an EMBL/GenBank/DDBJ whole genome shotgun (WGS) entry which is preliminary data.</text>
</comment>
<dbReference type="PROSITE" id="PS51257">
    <property type="entry name" value="PROKAR_LIPOPROTEIN"/>
    <property type="match status" value="1"/>
</dbReference>
<dbReference type="PATRIC" id="fig|1121014.3.peg.280"/>
<reference evidence="6" key="1">
    <citation type="submission" date="2013-08" db="EMBL/GenBank/DDBJ databases">
        <title>Genome sequencing of Arenimonas donghaensis.</title>
        <authorList>
            <person name="Chen F."/>
            <person name="Wang G."/>
        </authorList>
    </citation>
    <scope>NUCLEOTIDE SEQUENCE [LARGE SCALE GENOMIC DNA]</scope>
    <source>
        <strain evidence="6">HO3-R19</strain>
    </source>
</reference>
<evidence type="ECO:0000313" key="5">
    <source>
        <dbReference type="EMBL" id="KFL37863.1"/>
    </source>
</evidence>
<feature type="compositionally biased region" description="Acidic residues" evidence="3">
    <location>
        <begin position="545"/>
        <end position="555"/>
    </location>
</feature>
<proteinExistence type="inferred from homology"/>
<evidence type="ECO:0000256" key="2">
    <source>
        <dbReference type="SAM" id="Coils"/>
    </source>
</evidence>